<protein>
    <recommendedName>
        <fullName evidence="4">Opaque-phase-specific protein OP4</fullName>
    </recommendedName>
</protein>
<feature type="chain" id="PRO_5002681758" description="Opaque-phase-specific protein OP4" evidence="1">
    <location>
        <begin position="21"/>
        <end position="358"/>
    </location>
</feature>
<dbReference type="STRING" id="379508.A5E4Q4"/>
<keyword evidence="3" id="KW-1185">Reference proteome</keyword>
<reference evidence="2 3" key="1">
    <citation type="journal article" date="2009" name="Nature">
        <title>Evolution of pathogenicity and sexual reproduction in eight Candida genomes.</title>
        <authorList>
            <person name="Butler G."/>
            <person name="Rasmussen M.D."/>
            <person name="Lin M.F."/>
            <person name="Santos M.A."/>
            <person name="Sakthikumar S."/>
            <person name="Munro C.A."/>
            <person name="Rheinbay E."/>
            <person name="Grabherr M."/>
            <person name="Forche A."/>
            <person name="Reedy J.L."/>
            <person name="Agrafioti I."/>
            <person name="Arnaud M.B."/>
            <person name="Bates S."/>
            <person name="Brown A.J."/>
            <person name="Brunke S."/>
            <person name="Costanzo M.C."/>
            <person name="Fitzpatrick D.A."/>
            <person name="de Groot P.W."/>
            <person name="Harris D."/>
            <person name="Hoyer L.L."/>
            <person name="Hube B."/>
            <person name="Klis F.M."/>
            <person name="Kodira C."/>
            <person name="Lennard N."/>
            <person name="Logue M.E."/>
            <person name="Martin R."/>
            <person name="Neiman A.M."/>
            <person name="Nikolaou E."/>
            <person name="Quail M.A."/>
            <person name="Quinn J."/>
            <person name="Santos M.C."/>
            <person name="Schmitzberger F.F."/>
            <person name="Sherlock G."/>
            <person name="Shah P."/>
            <person name="Silverstein K.A."/>
            <person name="Skrzypek M.S."/>
            <person name="Soll D."/>
            <person name="Staggs R."/>
            <person name="Stansfield I."/>
            <person name="Stumpf M.P."/>
            <person name="Sudbery P.E."/>
            <person name="Srikantha T."/>
            <person name="Zeng Q."/>
            <person name="Berman J."/>
            <person name="Berriman M."/>
            <person name="Heitman J."/>
            <person name="Gow N.A."/>
            <person name="Lorenz M.C."/>
            <person name="Birren B.W."/>
            <person name="Kellis M."/>
            <person name="Cuomo C.A."/>
        </authorList>
    </citation>
    <scope>NUCLEOTIDE SEQUENCE [LARGE SCALE GENOMIC DNA]</scope>
    <source>
        <strain evidence="3">ATCC 11503 / BCRC 21390 / CBS 2605 / JCM 1781 / NBRC 1676 / NRRL YB-4239</strain>
    </source>
</reference>
<dbReference type="OMA" id="FRREYMM"/>
<evidence type="ECO:0000313" key="3">
    <source>
        <dbReference type="Proteomes" id="UP000001996"/>
    </source>
</evidence>
<dbReference type="RefSeq" id="XP_001524621.1">
    <property type="nucleotide sequence ID" value="XM_001524571.1"/>
</dbReference>
<dbReference type="AlphaFoldDB" id="A5E4Q4"/>
<dbReference type="HOGENOM" id="CLU_061591_0_0_1"/>
<evidence type="ECO:0008006" key="4">
    <source>
        <dbReference type="Google" id="ProtNLM"/>
    </source>
</evidence>
<dbReference type="Proteomes" id="UP000001996">
    <property type="component" value="Unassembled WGS sequence"/>
</dbReference>
<evidence type="ECO:0000313" key="2">
    <source>
        <dbReference type="EMBL" id="EDK46412.1"/>
    </source>
</evidence>
<proteinExistence type="predicted"/>
<dbReference type="eggNOG" id="ENOG502RAFC">
    <property type="taxonomic scope" value="Eukaryota"/>
</dbReference>
<dbReference type="OrthoDB" id="4017194at2759"/>
<dbReference type="GeneID" id="5231451"/>
<dbReference type="VEuPathDB" id="FungiDB:LELG_04593"/>
<dbReference type="KEGG" id="lel:PVL30_004313"/>
<gene>
    <name evidence="2" type="ORF">LELG_04593</name>
</gene>
<feature type="signal peptide" evidence="1">
    <location>
        <begin position="1"/>
        <end position="20"/>
    </location>
</feature>
<organism evidence="2 3">
    <name type="scientific">Lodderomyces elongisporus (strain ATCC 11503 / CBS 2605 / JCM 1781 / NBRC 1676 / NRRL YB-4239)</name>
    <name type="common">Yeast</name>
    <name type="synonym">Saccharomyces elongisporus</name>
    <dbReference type="NCBI Taxonomy" id="379508"/>
    <lineage>
        <taxon>Eukaryota</taxon>
        <taxon>Fungi</taxon>
        <taxon>Dikarya</taxon>
        <taxon>Ascomycota</taxon>
        <taxon>Saccharomycotina</taxon>
        <taxon>Pichiomycetes</taxon>
        <taxon>Debaryomycetaceae</taxon>
        <taxon>Candida/Lodderomyces clade</taxon>
        <taxon>Lodderomyces</taxon>
    </lineage>
</organism>
<sequence>MKFDIATATLILAAVSQIAASPAVGTPITSEITKRDVDSLNLALTHLNSYNAKRDLMTNQELSKRESQIVTDILALIKDTNLAPTVIKWFIDDPTLSGIAKDVIVTAIKNGWINVGTLLKSLNDSGLAVDVIHDLINYCPFYAEIFKLIGQELSNLPELIGNALGLSSTTVQQEVEKSKREAREYLLAARDDQPVVLLARDSSDTLTSLMESLKDSGLANQVVEALVTDDDFYSFGASLIEQLFNENAISLSDLLQDLIASGLIPTLLKNFLNLDTLKSVIVNALAAAFGNCKDTTTSSTFVTSPPGGPTPTVTTGSANLSSLTASLTDVTVSSGGGGNTLATSTTTGKTCKKKRRSY</sequence>
<dbReference type="InParanoid" id="A5E4Q4"/>
<name>A5E4Q4_LODEL</name>
<dbReference type="EMBL" id="CH981529">
    <property type="protein sequence ID" value="EDK46412.1"/>
    <property type="molecule type" value="Genomic_DNA"/>
</dbReference>
<accession>A5E4Q4</accession>
<keyword evidence="1" id="KW-0732">Signal</keyword>
<evidence type="ECO:0000256" key="1">
    <source>
        <dbReference type="SAM" id="SignalP"/>
    </source>
</evidence>